<comment type="caution">
    <text evidence="2">The sequence shown here is derived from an EMBL/GenBank/DDBJ whole genome shotgun (WGS) entry which is preliminary data.</text>
</comment>
<name>A0A6N9TSC2_STRHA</name>
<sequence length="203" mass="22439">MTWLDQKIRLHNADDQTADWMAKARTPESRTRIRRWSRMETIGVVAALCGVSLLLLAPIATLACAVWFGVAGIDRPDVYWWLWGIAAGVPLVGAALMAVSSRERLTACFADGYVSTGRVDRVIECPGDDDPMSYELRVSAELSDGVVLRRKVYLGGGNPRRRIGTPIRFRHNSLDPDDVYDALFDRFPGADAKAARHARNPAA</sequence>
<evidence type="ECO:0000313" key="3">
    <source>
        <dbReference type="Proteomes" id="UP000471293"/>
    </source>
</evidence>
<protein>
    <submittedName>
        <fullName evidence="2">Uncharacterized protein</fullName>
    </submittedName>
</protein>
<dbReference type="AlphaFoldDB" id="A0A6N9TSC2"/>
<feature type="transmembrane region" description="Helical" evidence="1">
    <location>
        <begin position="80"/>
        <end position="99"/>
    </location>
</feature>
<dbReference type="RefSeq" id="WP_164342231.1">
    <property type="nucleotide sequence ID" value="NZ_JAAGLQ010000045.1"/>
</dbReference>
<keyword evidence="1" id="KW-0472">Membrane</keyword>
<dbReference type="EMBL" id="JAAGLQ010000045">
    <property type="protein sequence ID" value="NEA14371.1"/>
    <property type="molecule type" value="Genomic_DNA"/>
</dbReference>
<dbReference type="Proteomes" id="UP000471293">
    <property type="component" value="Unassembled WGS sequence"/>
</dbReference>
<keyword evidence="1" id="KW-1133">Transmembrane helix</keyword>
<feature type="transmembrane region" description="Helical" evidence="1">
    <location>
        <begin position="42"/>
        <end position="68"/>
    </location>
</feature>
<accession>A0A6N9TSC2</accession>
<organism evidence="2 3">
    <name type="scientific">Streptomyces halstedii</name>
    <dbReference type="NCBI Taxonomy" id="1944"/>
    <lineage>
        <taxon>Bacteria</taxon>
        <taxon>Bacillati</taxon>
        <taxon>Actinomycetota</taxon>
        <taxon>Actinomycetes</taxon>
        <taxon>Kitasatosporales</taxon>
        <taxon>Streptomycetaceae</taxon>
        <taxon>Streptomyces</taxon>
    </lineage>
</organism>
<keyword evidence="1" id="KW-0812">Transmembrane</keyword>
<evidence type="ECO:0000313" key="2">
    <source>
        <dbReference type="EMBL" id="NEA14371.1"/>
    </source>
</evidence>
<gene>
    <name evidence="2" type="ORF">G3I29_02195</name>
</gene>
<evidence type="ECO:0000256" key="1">
    <source>
        <dbReference type="SAM" id="Phobius"/>
    </source>
</evidence>
<reference evidence="2 3" key="1">
    <citation type="submission" date="2020-01" db="EMBL/GenBank/DDBJ databases">
        <title>Insect and environment-associated Actinomycetes.</title>
        <authorList>
            <person name="Currrie C."/>
            <person name="Chevrette M."/>
            <person name="Carlson C."/>
            <person name="Stubbendieck R."/>
            <person name="Wendt-Pienkowski E."/>
        </authorList>
    </citation>
    <scope>NUCLEOTIDE SEQUENCE [LARGE SCALE GENOMIC DNA]</scope>
    <source>
        <strain evidence="2 3">SID11342</strain>
    </source>
</reference>
<proteinExistence type="predicted"/>